<gene>
    <name evidence="1" type="ORF">NDU88_005499</name>
</gene>
<dbReference type="Proteomes" id="UP001066276">
    <property type="component" value="Chromosome 1_1"/>
</dbReference>
<sequence>MDEYHELAQCEVNHLGRYAVGRVYDEHSGATLAATLHCCQVRDSILEMQDEQEHLVHTTEAIAEFVHRYYIMFYMAQSTTDDNTTTDYLTHIVMKWFTNDQKESLMAPLEPVEV</sequence>
<accession>A0AAV7WUW0</accession>
<keyword evidence="2" id="KW-1185">Reference proteome</keyword>
<reference evidence="1" key="1">
    <citation type="journal article" date="2022" name="bioRxiv">
        <title>Sequencing and chromosome-scale assembly of the giantPleurodeles waltlgenome.</title>
        <authorList>
            <person name="Brown T."/>
            <person name="Elewa A."/>
            <person name="Iarovenko S."/>
            <person name="Subramanian E."/>
            <person name="Araus A.J."/>
            <person name="Petzold A."/>
            <person name="Susuki M."/>
            <person name="Suzuki K.-i.T."/>
            <person name="Hayashi T."/>
            <person name="Toyoda A."/>
            <person name="Oliveira C."/>
            <person name="Osipova E."/>
            <person name="Leigh N.D."/>
            <person name="Simon A."/>
            <person name="Yun M.H."/>
        </authorList>
    </citation>
    <scope>NUCLEOTIDE SEQUENCE</scope>
    <source>
        <strain evidence="1">20211129_DDA</strain>
        <tissue evidence="1">Liver</tissue>
    </source>
</reference>
<comment type="caution">
    <text evidence="1">The sequence shown here is derived from an EMBL/GenBank/DDBJ whole genome shotgun (WGS) entry which is preliminary data.</text>
</comment>
<organism evidence="1 2">
    <name type="scientific">Pleurodeles waltl</name>
    <name type="common">Iberian ribbed newt</name>
    <dbReference type="NCBI Taxonomy" id="8319"/>
    <lineage>
        <taxon>Eukaryota</taxon>
        <taxon>Metazoa</taxon>
        <taxon>Chordata</taxon>
        <taxon>Craniata</taxon>
        <taxon>Vertebrata</taxon>
        <taxon>Euteleostomi</taxon>
        <taxon>Amphibia</taxon>
        <taxon>Batrachia</taxon>
        <taxon>Caudata</taxon>
        <taxon>Salamandroidea</taxon>
        <taxon>Salamandridae</taxon>
        <taxon>Pleurodelinae</taxon>
        <taxon>Pleurodeles</taxon>
    </lineage>
</organism>
<dbReference type="EMBL" id="JANPWB010000001">
    <property type="protein sequence ID" value="KAJ1217912.1"/>
    <property type="molecule type" value="Genomic_DNA"/>
</dbReference>
<name>A0AAV7WUW0_PLEWA</name>
<evidence type="ECO:0000313" key="1">
    <source>
        <dbReference type="EMBL" id="KAJ1217912.1"/>
    </source>
</evidence>
<protein>
    <submittedName>
        <fullName evidence="1">Uncharacterized protein</fullName>
    </submittedName>
</protein>
<dbReference type="AlphaFoldDB" id="A0AAV7WUW0"/>
<evidence type="ECO:0000313" key="2">
    <source>
        <dbReference type="Proteomes" id="UP001066276"/>
    </source>
</evidence>
<proteinExistence type="predicted"/>